<reference evidence="1 2" key="1">
    <citation type="submission" date="2015-12" db="EMBL/GenBank/DDBJ databases">
        <title>Complete genome of Lacimicrobium alkaliphilum KCTC 32984.</title>
        <authorList>
            <person name="Kim S.-G."/>
            <person name="Lee Y.-J."/>
        </authorList>
    </citation>
    <scope>NUCLEOTIDE SEQUENCE [LARGE SCALE GENOMIC DNA]</scope>
    <source>
        <strain evidence="1 2">YelD216</strain>
    </source>
</reference>
<proteinExistence type="predicted"/>
<keyword evidence="2" id="KW-1185">Reference proteome</keyword>
<evidence type="ECO:0000313" key="1">
    <source>
        <dbReference type="EMBL" id="ALS97566.1"/>
    </source>
</evidence>
<dbReference type="EMBL" id="CP013650">
    <property type="protein sequence ID" value="ALS97566.1"/>
    <property type="molecule type" value="Genomic_DNA"/>
</dbReference>
<dbReference type="Proteomes" id="UP000068447">
    <property type="component" value="Chromosome"/>
</dbReference>
<gene>
    <name evidence="1" type="ORF">AT746_04300</name>
</gene>
<organism evidence="1 2">
    <name type="scientific">Lacimicrobium alkaliphilum</name>
    <dbReference type="NCBI Taxonomy" id="1526571"/>
    <lineage>
        <taxon>Bacteria</taxon>
        <taxon>Pseudomonadati</taxon>
        <taxon>Pseudomonadota</taxon>
        <taxon>Gammaproteobacteria</taxon>
        <taxon>Alteromonadales</taxon>
        <taxon>Alteromonadaceae</taxon>
        <taxon>Lacimicrobium</taxon>
    </lineage>
</organism>
<dbReference type="RefSeq" id="WP_062476908.1">
    <property type="nucleotide sequence ID" value="NZ_CP013650.1"/>
</dbReference>
<evidence type="ECO:0000313" key="2">
    <source>
        <dbReference type="Proteomes" id="UP000068447"/>
    </source>
</evidence>
<protein>
    <submittedName>
        <fullName evidence="1">Uncharacterized protein</fullName>
    </submittedName>
</protein>
<dbReference type="AlphaFoldDB" id="A0A0U3A985"/>
<sequence length="130" mass="14568">MNAEQYLNEFVLNRLPDNGSLPEFYKAAGEQKEQLQQLANEIINLQTEAAIPSDYTRTQSYDALAEEGGNIASNIELAGSQTDHESRERRLDDIQREMEAPIEAGSGKATRIGEKLSELERLTDSIVERI</sequence>
<name>A0A0U3A985_9ALTE</name>
<accession>A0A0U3A985</accession>
<dbReference type="KEGG" id="lal:AT746_04300"/>